<evidence type="ECO:0000313" key="2">
    <source>
        <dbReference type="Proteomes" id="UP000806528"/>
    </source>
</evidence>
<dbReference type="EMBL" id="JADBGI010000001">
    <property type="protein sequence ID" value="MBE2997212.1"/>
    <property type="molecule type" value="Genomic_DNA"/>
</dbReference>
<protein>
    <submittedName>
        <fullName evidence="1">Uncharacterized protein</fullName>
    </submittedName>
</protein>
<dbReference type="RefSeq" id="WP_193119874.1">
    <property type="nucleotide sequence ID" value="NZ_JADBGI010000001.1"/>
</dbReference>
<organism evidence="1 2">
    <name type="scientific">Nocardiopsis coralli</name>
    <dbReference type="NCBI Taxonomy" id="2772213"/>
    <lineage>
        <taxon>Bacteria</taxon>
        <taxon>Bacillati</taxon>
        <taxon>Actinomycetota</taxon>
        <taxon>Actinomycetes</taxon>
        <taxon>Streptosporangiales</taxon>
        <taxon>Nocardiopsidaceae</taxon>
        <taxon>Nocardiopsis</taxon>
    </lineage>
</organism>
<keyword evidence="2" id="KW-1185">Reference proteome</keyword>
<dbReference type="Proteomes" id="UP000806528">
    <property type="component" value="Unassembled WGS sequence"/>
</dbReference>
<accession>A0ABR9P057</accession>
<comment type="caution">
    <text evidence="1">The sequence shown here is derived from an EMBL/GenBank/DDBJ whole genome shotgun (WGS) entry which is preliminary data.</text>
</comment>
<sequence>MNVNRATVSCWTQVLDLCSALTLHEQITDPDAGKVRARPGPLACFHPAEAPSEAVEQFVQPCAPR</sequence>
<proteinExistence type="predicted"/>
<gene>
    <name evidence="1" type="ORF">IDM40_00635</name>
</gene>
<evidence type="ECO:0000313" key="1">
    <source>
        <dbReference type="EMBL" id="MBE2997212.1"/>
    </source>
</evidence>
<reference evidence="1 2" key="1">
    <citation type="submission" date="2020-09" db="EMBL/GenBank/DDBJ databases">
        <title>Diversity and distribution of actinomycetes associated with coral in the coast of Hainan.</title>
        <authorList>
            <person name="Li F."/>
        </authorList>
    </citation>
    <scope>NUCLEOTIDE SEQUENCE [LARGE SCALE GENOMIC DNA]</scope>
    <source>
        <strain evidence="1 2">HNM0947</strain>
    </source>
</reference>
<name>A0ABR9P057_9ACTN</name>